<dbReference type="EnsemblMetazoa" id="CapteT192100">
    <property type="protein sequence ID" value="CapteP192100"/>
    <property type="gene ID" value="CapteG192100"/>
</dbReference>
<dbReference type="SUPFAM" id="SSF144232">
    <property type="entry name" value="HIT/MYND zinc finger-like"/>
    <property type="match status" value="1"/>
</dbReference>
<proteinExistence type="predicted"/>
<dbReference type="Pfam" id="PF04438">
    <property type="entry name" value="zf-HIT"/>
    <property type="match status" value="1"/>
</dbReference>
<sequence>MASATSCSSETERVCKICHKNDGKYTCPRCNLAYCSVDCYKGVAHADCSETFYKDCVMQGLAEMNAGSEEKEKILETLQRLEDHNPVVDPEEFLEDGDEEEDLAERIADLDLDDDADLIWQRLTPKEQKEFQEMMKDGRLGNMIETWTPWWMHKSKVRFIEEVGAASEDEDIHPPIMKGIPPLSCLIKNGSPAPNLQYDIMNLLYAFVYIARLRNGEYSGLQSAQELIELSGALRLLSFQSLSEAVQSAMDSSTKNAELRVSEEFSLSALNDLQRVCSGPNQQRPFVYILTALSEIQRLFVQAKKQLSKEMKASKTIVDGKSQKTVMFRCQKKVEFFLSWVSQLATDELNSLATDLDILICEKTAEISQHKTIQKKFEKSWQGSKPPKKGPMIEELQS</sequence>
<dbReference type="GO" id="GO:0008270">
    <property type="term" value="F:zinc ion binding"/>
    <property type="evidence" value="ECO:0007669"/>
    <property type="project" value="UniProtKB-UniRule"/>
</dbReference>
<evidence type="ECO:0000313" key="6">
    <source>
        <dbReference type="Proteomes" id="UP000014760"/>
    </source>
</evidence>
<dbReference type="CDD" id="cd23024">
    <property type="entry name" value="zf-HIT_ZNHIT2-3"/>
    <property type="match status" value="1"/>
</dbReference>
<evidence type="ECO:0000256" key="2">
    <source>
        <dbReference type="SAM" id="MobiDB-lite"/>
    </source>
</evidence>
<dbReference type="AlphaFoldDB" id="R7TRQ1"/>
<dbReference type="InterPro" id="IPR039646">
    <property type="entry name" value="ZNHIT2"/>
</dbReference>
<accession>R7TRQ1</accession>
<feature type="region of interest" description="Disordered" evidence="2">
    <location>
        <begin position="378"/>
        <end position="398"/>
    </location>
</feature>
<dbReference type="PANTHER" id="PTHR15555">
    <property type="entry name" value="ZINC FINGER HIT DOMAIN CONTAINING PROTEIN 2 PROTEIN FON -RELATED"/>
    <property type="match status" value="1"/>
</dbReference>
<name>R7TRQ1_CAPTE</name>
<dbReference type="PANTHER" id="PTHR15555:SF0">
    <property type="entry name" value="ZINC FINGER HIT DOMAIN-CONTAINING PROTEIN 2"/>
    <property type="match status" value="1"/>
</dbReference>
<dbReference type="Proteomes" id="UP000014760">
    <property type="component" value="Unassembled WGS sequence"/>
</dbReference>
<reference evidence="5" key="3">
    <citation type="submission" date="2015-06" db="UniProtKB">
        <authorList>
            <consortium name="EnsemblMetazoa"/>
        </authorList>
    </citation>
    <scope>IDENTIFICATION</scope>
</reference>
<dbReference type="HOGENOM" id="CLU_039057_0_0_1"/>
<dbReference type="STRING" id="283909.R7TRQ1"/>
<reference evidence="6" key="1">
    <citation type="submission" date="2012-12" db="EMBL/GenBank/DDBJ databases">
        <authorList>
            <person name="Hellsten U."/>
            <person name="Grimwood J."/>
            <person name="Chapman J.A."/>
            <person name="Shapiro H."/>
            <person name="Aerts A."/>
            <person name="Otillar R.P."/>
            <person name="Terry A.Y."/>
            <person name="Boore J.L."/>
            <person name="Simakov O."/>
            <person name="Marletaz F."/>
            <person name="Cho S.-J."/>
            <person name="Edsinger-Gonzales E."/>
            <person name="Havlak P."/>
            <person name="Kuo D.-H."/>
            <person name="Larsson T."/>
            <person name="Lv J."/>
            <person name="Arendt D."/>
            <person name="Savage R."/>
            <person name="Osoegawa K."/>
            <person name="de Jong P."/>
            <person name="Lindberg D.R."/>
            <person name="Seaver E.C."/>
            <person name="Weisblat D.A."/>
            <person name="Putnam N.H."/>
            <person name="Grigoriev I.V."/>
            <person name="Rokhsar D.S."/>
        </authorList>
    </citation>
    <scope>NUCLEOTIDE SEQUENCE</scope>
    <source>
        <strain evidence="6">I ESC-2004</strain>
    </source>
</reference>
<dbReference type="OrthoDB" id="10005492at2759"/>
<dbReference type="Gene3D" id="3.30.60.190">
    <property type="match status" value="1"/>
</dbReference>
<evidence type="ECO:0000313" key="5">
    <source>
        <dbReference type="EnsemblMetazoa" id="CapteP192100"/>
    </source>
</evidence>
<gene>
    <name evidence="4" type="ORF">CAPTEDRAFT_192100</name>
</gene>
<dbReference type="PROSITE" id="PS51083">
    <property type="entry name" value="ZF_HIT"/>
    <property type="match status" value="1"/>
</dbReference>
<evidence type="ECO:0000313" key="4">
    <source>
        <dbReference type="EMBL" id="ELT96294.1"/>
    </source>
</evidence>
<reference evidence="4 6" key="2">
    <citation type="journal article" date="2013" name="Nature">
        <title>Insights into bilaterian evolution from three spiralian genomes.</title>
        <authorList>
            <person name="Simakov O."/>
            <person name="Marletaz F."/>
            <person name="Cho S.J."/>
            <person name="Edsinger-Gonzales E."/>
            <person name="Havlak P."/>
            <person name="Hellsten U."/>
            <person name="Kuo D.H."/>
            <person name="Larsson T."/>
            <person name="Lv J."/>
            <person name="Arendt D."/>
            <person name="Savage R."/>
            <person name="Osoegawa K."/>
            <person name="de Jong P."/>
            <person name="Grimwood J."/>
            <person name="Chapman J.A."/>
            <person name="Shapiro H."/>
            <person name="Aerts A."/>
            <person name="Otillar R.P."/>
            <person name="Terry A.Y."/>
            <person name="Boore J.L."/>
            <person name="Grigoriev I.V."/>
            <person name="Lindberg D.R."/>
            <person name="Seaver E.C."/>
            <person name="Weisblat D.A."/>
            <person name="Putnam N.H."/>
            <person name="Rokhsar D.S."/>
        </authorList>
    </citation>
    <scope>NUCLEOTIDE SEQUENCE</scope>
    <source>
        <strain evidence="4 6">I ESC-2004</strain>
    </source>
</reference>
<keyword evidence="6" id="KW-1185">Reference proteome</keyword>
<keyword evidence="1" id="KW-0479">Metal-binding</keyword>
<dbReference type="EMBL" id="KB308870">
    <property type="protein sequence ID" value="ELT96294.1"/>
    <property type="molecule type" value="Genomic_DNA"/>
</dbReference>
<protein>
    <recommendedName>
        <fullName evidence="3">HIT-type domain-containing protein</fullName>
    </recommendedName>
</protein>
<keyword evidence="1" id="KW-0862">Zinc</keyword>
<organism evidence="4">
    <name type="scientific">Capitella teleta</name>
    <name type="common">Polychaete worm</name>
    <dbReference type="NCBI Taxonomy" id="283909"/>
    <lineage>
        <taxon>Eukaryota</taxon>
        <taxon>Metazoa</taxon>
        <taxon>Spiralia</taxon>
        <taxon>Lophotrochozoa</taxon>
        <taxon>Annelida</taxon>
        <taxon>Polychaeta</taxon>
        <taxon>Sedentaria</taxon>
        <taxon>Scolecida</taxon>
        <taxon>Capitellidae</taxon>
        <taxon>Capitella</taxon>
    </lineage>
</organism>
<evidence type="ECO:0000259" key="3">
    <source>
        <dbReference type="PROSITE" id="PS51083"/>
    </source>
</evidence>
<keyword evidence="1" id="KW-0863">Zinc-finger</keyword>
<dbReference type="FunCoup" id="R7TRQ1">
    <property type="interactions" value="242"/>
</dbReference>
<dbReference type="EMBL" id="AMQN01011408">
    <property type="status" value="NOT_ANNOTATED_CDS"/>
    <property type="molecule type" value="Genomic_DNA"/>
</dbReference>
<dbReference type="OMA" id="WHLWRLL"/>
<evidence type="ECO:0000256" key="1">
    <source>
        <dbReference type="PROSITE-ProRule" id="PRU00453"/>
    </source>
</evidence>
<dbReference type="InterPro" id="IPR007529">
    <property type="entry name" value="Znf_HIT"/>
</dbReference>
<feature type="domain" description="HIT-type" evidence="3">
    <location>
        <begin position="15"/>
        <end position="48"/>
    </location>
</feature>